<dbReference type="EC" id="5.6.2.3" evidence="3"/>
<dbReference type="PANTHER" id="PTHR43788:SF6">
    <property type="entry name" value="DNA HELICASE B"/>
    <property type="match status" value="1"/>
</dbReference>
<dbReference type="InterPro" id="IPR055446">
    <property type="entry name" value="RecD2_N_OB"/>
</dbReference>
<dbReference type="EMBL" id="JXXK01000002">
    <property type="protein sequence ID" value="KJF41254.1"/>
    <property type="molecule type" value="Genomic_DNA"/>
</dbReference>
<dbReference type="InterPro" id="IPR029493">
    <property type="entry name" value="RecD2-like_HHH"/>
</dbReference>
<name>A0A0D8J3D3_9FIRM</name>
<dbReference type="GO" id="GO:0016887">
    <property type="term" value="F:ATP hydrolysis activity"/>
    <property type="evidence" value="ECO:0007669"/>
    <property type="project" value="RHEA"/>
</dbReference>
<dbReference type="Gene3D" id="1.10.10.2220">
    <property type="match status" value="1"/>
</dbReference>
<keyword evidence="3 8" id="KW-0347">Helicase</keyword>
<organism evidence="8 9">
    <name type="scientific">Ruthenibacterium lactatiformans</name>
    <dbReference type="NCBI Taxonomy" id="1550024"/>
    <lineage>
        <taxon>Bacteria</taxon>
        <taxon>Bacillati</taxon>
        <taxon>Bacillota</taxon>
        <taxon>Clostridia</taxon>
        <taxon>Eubacteriales</taxon>
        <taxon>Oscillospiraceae</taxon>
        <taxon>Ruthenibacterium</taxon>
    </lineage>
</organism>
<dbReference type="HAMAP" id="MF_01488">
    <property type="entry name" value="RecD2"/>
    <property type="match status" value="1"/>
</dbReference>
<dbReference type="InterPro" id="IPR050534">
    <property type="entry name" value="Coronavir_polyprotein_1ab"/>
</dbReference>
<comment type="catalytic activity">
    <reaction evidence="3">
        <text>ATP + H2O = ADP + phosphate + H(+)</text>
        <dbReference type="Rhea" id="RHEA:13065"/>
        <dbReference type="ChEBI" id="CHEBI:15377"/>
        <dbReference type="ChEBI" id="CHEBI:15378"/>
        <dbReference type="ChEBI" id="CHEBI:30616"/>
        <dbReference type="ChEBI" id="CHEBI:43474"/>
        <dbReference type="ChEBI" id="CHEBI:456216"/>
        <dbReference type="EC" id="5.6.2.3"/>
    </reaction>
</comment>
<gene>
    <name evidence="3" type="primary">recD2</name>
    <name evidence="8" type="ORF">TQ39_02685</name>
</gene>
<proteinExistence type="inferred from homology"/>
<dbReference type="InterPro" id="IPR006345">
    <property type="entry name" value="RecD2"/>
</dbReference>
<dbReference type="Pfam" id="PF23139">
    <property type="entry name" value="OB_YrrC"/>
    <property type="match status" value="1"/>
</dbReference>
<evidence type="ECO:0000256" key="3">
    <source>
        <dbReference type="HAMAP-Rule" id="MF_01488"/>
    </source>
</evidence>
<dbReference type="GO" id="GO:0017116">
    <property type="term" value="F:single-stranded DNA helicase activity"/>
    <property type="evidence" value="ECO:0007669"/>
    <property type="project" value="TreeGrafter"/>
</dbReference>
<evidence type="ECO:0000256" key="1">
    <source>
        <dbReference type="ARBA" id="ARBA00022741"/>
    </source>
</evidence>
<dbReference type="GO" id="GO:0005524">
    <property type="term" value="F:ATP binding"/>
    <property type="evidence" value="ECO:0007669"/>
    <property type="project" value="UniProtKB-UniRule"/>
</dbReference>
<feature type="domain" description="ATP-dependent RecD2 DNA helicase OB-fold" evidence="7">
    <location>
        <begin position="9"/>
        <end position="79"/>
    </location>
</feature>
<dbReference type="PANTHER" id="PTHR43788">
    <property type="entry name" value="DNA2/NAM7 HELICASE FAMILY MEMBER"/>
    <property type="match status" value="1"/>
</dbReference>
<evidence type="ECO:0000259" key="6">
    <source>
        <dbReference type="Pfam" id="PF18335"/>
    </source>
</evidence>
<evidence type="ECO:0000259" key="5">
    <source>
        <dbReference type="Pfam" id="PF14490"/>
    </source>
</evidence>
<evidence type="ECO:0000259" key="4">
    <source>
        <dbReference type="Pfam" id="PF13538"/>
    </source>
</evidence>
<dbReference type="GO" id="GO:0003677">
    <property type="term" value="F:DNA binding"/>
    <property type="evidence" value="ECO:0007669"/>
    <property type="project" value="UniProtKB-UniRule"/>
</dbReference>
<dbReference type="Pfam" id="PF13538">
    <property type="entry name" value="UvrD_C_2"/>
    <property type="match status" value="1"/>
</dbReference>
<dbReference type="InterPro" id="IPR041451">
    <property type="entry name" value="RecD2_SH13"/>
</dbReference>
<feature type="domain" description="ATP-dependent RecD2 DNA helicase SH3" evidence="6">
    <location>
        <begin position="564"/>
        <end position="638"/>
    </location>
</feature>
<feature type="domain" description="UvrD-like helicase C-terminal" evidence="4">
    <location>
        <begin position="657"/>
        <end position="704"/>
    </location>
</feature>
<dbReference type="Pfam" id="PF14490">
    <property type="entry name" value="HHH_RecD2"/>
    <property type="match status" value="1"/>
</dbReference>
<comment type="caution">
    <text evidence="8">The sequence shown here is derived from an EMBL/GenBank/DDBJ whole genome shotgun (WGS) entry which is preliminary data.</text>
</comment>
<keyword evidence="3" id="KW-0238">DNA-binding</keyword>
<dbReference type="Gene3D" id="2.30.30.940">
    <property type="match status" value="1"/>
</dbReference>
<dbReference type="Pfam" id="PF18335">
    <property type="entry name" value="SH3_13"/>
    <property type="match status" value="1"/>
</dbReference>
<feature type="binding site" evidence="3">
    <location>
        <begin position="348"/>
        <end position="352"/>
    </location>
    <ligand>
        <name>ATP</name>
        <dbReference type="ChEBI" id="CHEBI:30616"/>
    </ligand>
</feature>
<evidence type="ECO:0000256" key="2">
    <source>
        <dbReference type="ARBA" id="ARBA00022840"/>
    </source>
</evidence>
<comment type="function">
    <text evidence="3">DNA-dependent ATPase and ATP-dependent 5'-3' DNA helicase. Has no activity on blunt DNA or DNA with 3'-overhangs, requires at least 10 bases of 5'-ssDNA for helicase activity.</text>
</comment>
<keyword evidence="3" id="KW-0413">Isomerase</keyword>
<evidence type="ECO:0000313" key="8">
    <source>
        <dbReference type="EMBL" id="KJF41254.1"/>
    </source>
</evidence>
<dbReference type="RefSeq" id="WP_050004562.1">
    <property type="nucleotide sequence ID" value="NZ_CAUBPW010000023.1"/>
</dbReference>
<protein>
    <recommendedName>
        <fullName evidence="3">ATP-dependent RecD2 DNA helicase</fullName>
        <ecNumber evidence="3">5.6.2.3</ecNumber>
    </recommendedName>
    <alternativeName>
        <fullName evidence="3">DNA 5'-3' helicase subunit RecD2</fullName>
    </alternativeName>
</protein>
<feature type="domain" description="ATP-dependent RecD2 DNA helicase-like helix-hairpin-helix" evidence="5">
    <location>
        <begin position="147"/>
        <end position="234"/>
    </location>
</feature>
<dbReference type="CDD" id="cd17933">
    <property type="entry name" value="DEXSc_RecD-like"/>
    <property type="match status" value="1"/>
</dbReference>
<dbReference type="PATRIC" id="fig|1550024.3.peg.601"/>
<evidence type="ECO:0000259" key="7">
    <source>
        <dbReference type="Pfam" id="PF23139"/>
    </source>
</evidence>
<keyword evidence="1 3" id="KW-0547">Nucleotide-binding</keyword>
<dbReference type="Pfam" id="PF13245">
    <property type="entry name" value="AAA_19"/>
    <property type="match status" value="1"/>
</dbReference>
<evidence type="ECO:0000313" key="9">
    <source>
        <dbReference type="Proteomes" id="UP000032483"/>
    </source>
</evidence>
<dbReference type="InterPro" id="IPR027417">
    <property type="entry name" value="P-loop_NTPase"/>
</dbReference>
<dbReference type="SUPFAM" id="SSF52540">
    <property type="entry name" value="P-loop containing nucleoside triphosphate hydrolases"/>
    <property type="match status" value="1"/>
</dbReference>
<accession>A0A0D8J3D3</accession>
<dbReference type="AlphaFoldDB" id="A0A0D8J3D3"/>
<dbReference type="CDD" id="cd18809">
    <property type="entry name" value="SF1_C_RecD"/>
    <property type="match status" value="1"/>
</dbReference>
<dbReference type="Gene3D" id="3.40.50.300">
    <property type="entry name" value="P-loop containing nucleotide triphosphate hydrolases"/>
    <property type="match status" value="2"/>
</dbReference>
<dbReference type="Proteomes" id="UP000032483">
    <property type="component" value="Unassembled WGS sequence"/>
</dbReference>
<dbReference type="GO" id="GO:0043139">
    <property type="term" value="F:5'-3' DNA helicase activity"/>
    <property type="evidence" value="ECO:0007669"/>
    <property type="project" value="UniProtKB-UniRule"/>
</dbReference>
<sequence>MAQEQEWQTLSGTVENIVYCNEENGYTVLEFSSGGDLYTAVGELSDVNVGEDVTLHGRFVTHPSFGEQFRVEACEVRMPESATAIRRYLASGALPYIGKALAGRIVDVFGADALEVIASDPMALTKIKGITPEKALAASNEFKRIFGVREAIGYLARYNLPASAAVALFRQYGPDTVEVVSHNPYVLCGYPAYQDFGVADAIAQSMSLEYDARERVCAGLLFVLRHNLQNGHACLPQDKLCGAASGFLGVEPETVASTLAFMLENNDLCAVEYREKAWVYLPEYMRAELSVARHLRWLIKYPCAGGEHAEKTIARIEAAQGITYAPLQREAIAAALGANALVLTGGPGTGKTTAVNGMLAAFEQNGDRVALAAPTGRAAKRLSELTGRKAKTIHRLLEVDYTNNDTVRFIHNEKNLLKCDVVVIDEMSMVDVMLFESLLLALKPQCKIIMVGDEDQLPSVGAGNVLGGVIASGVVPTIRLRDIFRQAAESMIVSNAHRIVTGQLPGKGSRDSDFFMLESDGEACQQLVCDLVCRRLPQSYGFDPFEDIQVLCPSKIGPLGTVALNAALQQRLNPPAPGRPQLNIRDKILRVGDKVMQVRNNYDIPYTRPDGGEEGAGAFNGDMGVIVDVDVRGGSVTVRSEDRLLVYTAEHVRELEPAYAVTIHKSQGSEFPAVIIPVMDVPPKLCYRNLLYTGVTRAKTLCILAGHSAEVAQMVRSVRRNKRFSCLADLIRDETL</sequence>
<dbReference type="GO" id="GO:0006310">
    <property type="term" value="P:DNA recombination"/>
    <property type="evidence" value="ECO:0007669"/>
    <property type="project" value="InterPro"/>
</dbReference>
<dbReference type="GO" id="GO:0009338">
    <property type="term" value="C:exodeoxyribonuclease V complex"/>
    <property type="evidence" value="ECO:0007669"/>
    <property type="project" value="TreeGrafter"/>
</dbReference>
<dbReference type="InterPro" id="IPR027785">
    <property type="entry name" value="UvrD-like_helicase_C"/>
</dbReference>
<comment type="similarity">
    <text evidence="3">Belongs to the RecD family. RecD2 subfamily.</text>
</comment>
<reference evidence="8" key="1">
    <citation type="submission" date="2015-02" db="EMBL/GenBank/DDBJ databases">
        <title>A novel member of the family Ruminococcaceae isolated from human feces.</title>
        <authorList>
            <person name="Shkoporov A.N."/>
            <person name="Chaplin A.V."/>
            <person name="Motuzova O.V."/>
            <person name="Kafarskaia L.I."/>
            <person name="Khokhlova E.V."/>
            <person name="Efimov B.A."/>
        </authorList>
    </citation>
    <scope>NUCLEOTIDE SEQUENCE [LARGE SCALE GENOMIC DNA]</scope>
    <source>
        <strain evidence="8">585-1</strain>
    </source>
</reference>
<keyword evidence="2 3" id="KW-0067">ATP-binding</keyword>
<dbReference type="GeneID" id="42855542"/>
<keyword evidence="9" id="KW-1185">Reference proteome</keyword>
<keyword evidence="3" id="KW-0378">Hydrolase</keyword>
<dbReference type="NCBIfam" id="TIGR01448">
    <property type="entry name" value="recD_rel"/>
    <property type="match status" value="1"/>
</dbReference>